<evidence type="ECO:0000313" key="3">
    <source>
        <dbReference type="EMBL" id="RZS61949.1"/>
    </source>
</evidence>
<dbReference type="Pfam" id="PF01551">
    <property type="entry name" value="Peptidase_M23"/>
    <property type="match status" value="1"/>
</dbReference>
<dbReference type="EMBL" id="SGWX01000001">
    <property type="protein sequence ID" value="RZS61949.1"/>
    <property type="molecule type" value="Genomic_DNA"/>
</dbReference>
<reference evidence="3 4" key="1">
    <citation type="submission" date="2019-02" db="EMBL/GenBank/DDBJ databases">
        <title>Sequencing the genomes of 1000 actinobacteria strains.</title>
        <authorList>
            <person name="Klenk H.-P."/>
        </authorList>
    </citation>
    <scope>NUCLEOTIDE SEQUENCE [LARGE SCALE GENOMIC DNA]</scope>
    <source>
        <strain evidence="3 4">DSM 16932</strain>
    </source>
</reference>
<dbReference type="SUPFAM" id="SSF51261">
    <property type="entry name" value="Duplicated hybrid motif"/>
    <property type="match status" value="1"/>
</dbReference>
<keyword evidence="1" id="KW-0812">Transmembrane</keyword>
<comment type="caution">
    <text evidence="3">The sequence shown here is derived from an EMBL/GenBank/DDBJ whole genome shotgun (WGS) entry which is preliminary data.</text>
</comment>
<dbReference type="InterPro" id="IPR011055">
    <property type="entry name" value="Dup_hybrid_motif"/>
</dbReference>
<dbReference type="AlphaFoldDB" id="A0A4Q7M766"/>
<dbReference type="GO" id="GO:0004222">
    <property type="term" value="F:metalloendopeptidase activity"/>
    <property type="evidence" value="ECO:0007669"/>
    <property type="project" value="TreeGrafter"/>
</dbReference>
<keyword evidence="1" id="KW-0472">Membrane</keyword>
<dbReference type="PANTHER" id="PTHR21666">
    <property type="entry name" value="PEPTIDASE-RELATED"/>
    <property type="match status" value="1"/>
</dbReference>
<evidence type="ECO:0000256" key="1">
    <source>
        <dbReference type="SAM" id="Phobius"/>
    </source>
</evidence>
<sequence length="306" mass="32829">MTTVRGTTATADRARDRLRRRVARHGVWWLRAFVAWVAWGATAGAPWWAFLPLAGSLLAGSLVRPRWDRDREPVVVAAPVRGTWVALNSPGSAVPSHGVRAYGQTYAIDILVPADLEPVDAPHATASIGWLAGARPQTFPAFGKPVYAMADGVVVAARTRLRDHRARNTWLGLAYLLVEGFVRELGGVGFVVGNHLVVDHGDGVWALYAHLRRGGTRVRVGERVTTGQVLGEVGNSGNTSEPHLHAQLMDRRAPTAAQGVPLRWTGVVVRDDVVAPRYGRARVGDGQPGLPANGQVFEATLAAPTA</sequence>
<dbReference type="CDD" id="cd12797">
    <property type="entry name" value="M23_peptidase"/>
    <property type="match status" value="1"/>
</dbReference>
<dbReference type="InterPro" id="IPR016047">
    <property type="entry name" value="M23ase_b-sheet_dom"/>
</dbReference>
<dbReference type="InterPro" id="IPR050570">
    <property type="entry name" value="Cell_wall_metabolism_enzyme"/>
</dbReference>
<protein>
    <submittedName>
        <fullName evidence="3">Peptidase M23-like protein</fullName>
    </submittedName>
</protein>
<name>A0A4Q7M766_9MICO</name>
<dbReference type="RefSeq" id="WP_207216519.1">
    <property type="nucleotide sequence ID" value="NZ_SGWX01000001.1"/>
</dbReference>
<proteinExistence type="predicted"/>
<dbReference type="Gene3D" id="2.70.70.10">
    <property type="entry name" value="Glucose Permease (Domain IIA)"/>
    <property type="match status" value="1"/>
</dbReference>
<organism evidence="3 4">
    <name type="scientific">Xylanimonas ulmi</name>
    <dbReference type="NCBI Taxonomy" id="228973"/>
    <lineage>
        <taxon>Bacteria</taxon>
        <taxon>Bacillati</taxon>
        <taxon>Actinomycetota</taxon>
        <taxon>Actinomycetes</taxon>
        <taxon>Micrococcales</taxon>
        <taxon>Promicromonosporaceae</taxon>
        <taxon>Xylanimonas</taxon>
    </lineage>
</organism>
<evidence type="ECO:0000259" key="2">
    <source>
        <dbReference type="Pfam" id="PF01551"/>
    </source>
</evidence>
<dbReference type="PANTHER" id="PTHR21666:SF270">
    <property type="entry name" value="MUREIN HYDROLASE ACTIVATOR ENVC"/>
    <property type="match status" value="1"/>
</dbReference>
<accession>A0A4Q7M766</accession>
<dbReference type="Proteomes" id="UP000293852">
    <property type="component" value="Unassembled WGS sequence"/>
</dbReference>
<keyword evidence="4" id="KW-1185">Reference proteome</keyword>
<gene>
    <name evidence="3" type="ORF">EV386_2265</name>
</gene>
<evidence type="ECO:0000313" key="4">
    <source>
        <dbReference type="Proteomes" id="UP000293852"/>
    </source>
</evidence>
<feature type="transmembrane region" description="Helical" evidence="1">
    <location>
        <begin position="22"/>
        <end position="39"/>
    </location>
</feature>
<feature type="domain" description="M23ase beta-sheet core" evidence="2">
    <location>
        <begin position="180"/>
        <end position="252"/>
    </location>
</feature>
<keyword evidence="1" id="KW-1133">Transmembrane helix</keyword>